<dbReference type="RefSeq" id="WP_377180076.1">
    <property type="nucleotide sequence ID" value="NZ_JBHTMY010000004.1"/>
</dbReference>
<evidence type="ECO:0000313" key="2">
    <source>
        <dbReference type="EMBL" id="MFD1316737.1"/>
    </source>
</evidence>
<reference evidence="3" key="1">
    <citation type="journal article" date="2019" name="Int. J. Syst. Evol. Microbiol.">
        <title>The Global Catalogue of Microorganisms (GCM) 10K type strain sequencing project: providing services to taxonomists for standard genome sequencing and annotation.</title>
        <authorList>
            <consortium name="The Broad Institute Genomics Platform"/>
            <consortium name="The Broad Institute Genome Sequencing Center for Infectious Disease"/>
            <person name="Wu L."/>
            <person name="Ma J."/>
        </authorList>
    </citation>
    <scope>NUCLEOTIDE SEQUENCE [LARGE SCALE GENOMIC DNA]</scope>
    <source>
        <strain evidence="3">CCUG 61485</strain>
    </source>
</reference>
<keyword evidence="3" id="KW-1185">Reference proteome</keyword>
<gene>
    <name evidence="2" type="ORF">ACFQ39_14015</name>
</gene>
<dbReference type="InterPro" id="IPR007359">
    <property type="entry name" value="SigmaE_reg_RseC_MucC"/>
</dbReference>
<name>A0ABW3Y4E2_9FLAO</name>
<keyword evidence="1" id="KW-1133">Transmembrane helix</keyword>
<proteinExistence type="predicted"/>
<feature type="transmembrane region" description="Helical" evidence="1">
    <location>
        <begin position="81"/>
        <end position="101"/>
    </location>
</feature>
<evidence type="ECO:0000256" key="1">
    <source>
        <dbReference type="SAM" id="Phobius"/>
    </source>
</evidence>
<keyword evidence="1" id="KW-0472">Membrane</keyword>
<dbReference type="EMBL" id="JBHTMY010000004">
    <property type="protein sequence ID" value="MFD1316737.1"/>
    <property type="molecule type" value="Genomic_DNA"/>
</dbReference>
<keyword evidence="1" id="KW-0812">Transmembrane</keyword>
<dbReference type="Pfam" id="PF04246">
    <property type="entry name" value="RseC_MucC"/>
    <property type="match status" value="1"/>
</dbReference>
<organism evidence="2 3">
    <name type="scientific">Namhaeicola litoreus</name>
    <dbReference type="NCBI Taxonomy" id="1052145"/>
    <lineage>
        <taxon>Bacteria</taxon>
        <taxon>Pseudomonadati</taxon>
        <taxon>Bacteroidota</taxon>
        <taxon>Flavobacteriia</taxon>
        <taxon>Flavobacteriales</taxon>
        <taxon>Flavobacteriaceae</taxon>
        <taxon>Namhaeicola</taxon>
    </lineage>
</organism>
<sequence length="142" mass="15770">MDSAQSNTNSFIHSGVISKMTDHSLIVSLSENVHCESCRAKGTCGVSDSASKEIEVPISDGAFKLNETVNVLLKKELGLQAVFWAYVFPFLLMILTLLISSFFLAEWLAGILSITILIPYYLILYVTRNSFKKNFKISIIKA</sequence>
<feature type="transmembrane region" description="Helical" evidence="1">
    <location>
        <begin position="107"/>
        <end position="126"/>
    </location>
</feature>
<comment type="caution">
    <text evidence="2">The sequence shown here is derived from an EMBL/GenBank/DDBJ whole genome shotgun (WGS) entry which is preliminary data.</text>
</comment>
<dbReference type="Proteomes" id="UP001597201">
    <property type="component" value="Unassembled WGS sequence"/>
</dbReference>
<dbReference type="PANTHER" id="PTHR35867:SF1">
    <property type="entry name" value="PROTEIN RSEC"/>
    <property type="match status" value="1"/>
</dbReference>
<accession>A0ABW3Y4E2</accession>
<evidence type="ECO:0000313" key="3">
    <source>
        <dbReference type="Proteomes" id="UP001597201"/>
    </source>
</evidence>
<protein>
    <submittedName>
        <fullName evidence="2">SoxR reducing system RseC family protein</fullName>
    </submittedName>
</protein>
<dbReference type="PANTHER" id="PTHR35867">
    <property type="entry name" value="PROTEIN RSEC"/>
    <property type="match status" value="1"/>
</dbReference>